<feature type="compositionally biased region" description="Basic and acidic residues" evidence="2">
    <location>
        <begin position="333"/>
        <end position="352"/>
    </location>
</feature>
<dbReference type="Proteomes" id="UP000225706">
    <property type="component" value="Unassembled WGS sequence"/>
</dbReference>
<dbReference type="PROSITE" id="PS52052">
    <property type="entry name" value="PEHE"/>
    <property type="match status" value="1"/>
</dbReference>
<dbReference type="InterPro" id="IPR029332">
    <property type="entry name" value="PEHE_dom"/>
</dbReference>
<feature type="coiled-coil region" evidence="1">
    <location>
        <begin position="129"/>
        <end position="173"/>
    </location>
</feature>
<dbReference type="PANTHER" id="PTHR21656">
    <property type="entry name" value="MALE-SPECIFIC LETHAL-1 PROTEIN"/>
    <property type="match status" value="1"/>
</dbReference>
<feature type="compositionally biased region" description="Low complexity" evidence="2">
    <location>
        <begin position="67"/>
        <end position="80"/>
    </location>
</feature>
<evidence type="ECO:0000313" key="5">
    <source>
        <dbReference type="Proteomes" id="UP000225706"/>
    </source>
</evidence>
<feature type="domain" description="PEHE" evidence="3">
    <location>
        <begin position="261"/>
        <end position="401"/>
    </location>
</feature>
<feature type="region of interest" description="Disordered" evidence="2">
    <location>
        <begin position="332"/>
        <end position="352"/>
    </location>
</feature>
<dbReference type="Pfam" id="PF16801">
    <property type="entry name" value="MSL1_dimer"/>
    <property type="match status" value="1"/>
</dbReference>
<proteinExistence type="predicted"/>
<accession>A0A2B4SPV3</accession>
<gene>
    <name evidence="4" type="primary">msl1l1</name>
    <name evidence="4" type="ORF">AWC38_SpisGene4661</name>
</gene>
<feature type="compositionally biased region" description="Basic residues" evidence="2">
    <location>
        <begin position="414"/>
        <end position="432"/>
    </location>
</feature>
<dbReference type="GO" id="GO:0003682">
    <property type="term" value="F:chromatin binding"/>
    <property type="evidence" value="ECO:0007669"/>
    <property type="project" value="TreeGrafter"/>
</dbReference>
<comment type="caution">
    <text evidence="4">The sequence shown here is derived from an EMBL/GenBank/DDBJ whole genome shotgun (WGS) entry which is preliminary data.</text>
</comment>
<reference evidence="5" key="1">
    <citation type="journal article" date="2017" name="bioRxiv">
        <title>Comparative analysis of the genomes of Stylophora pistillata and Acropora digitifera provides evidence for extensive differences between species of corals.</title>
        <authorList>
            <person name="Voolstra C.R."/>
            <person name="Li Y."/>
            <person name="Liew Y.J."/>
            <person name="Baumgarten S."/>
            <person name="Zoccola D."/>
            <person name="Flot J.-F."/>
            <person name="Tambutte S."/>
            <person name="Allemand D."/>
            <person name="Aranda M."/>
        </authorList>
    </citation>
    <scope>NUCLEOTIDE SEQUENCE [LARGE SCALE GENOMIC DNA]</scope>
</reference>
<keyword evidence="1" id="KW-0175">Coiled coil</keyword>
<dbReference type="InterPro" id="IPR031840">
    <property type="entry name" value="MSL1_dimer"/>
</dbReference>
<dbReference type="AlphaFoldDB" id="A0A2B4SPV3"/>
<dbReference type="GO" id="GO:0072487">
    <property type="term" value="C:MSL complex"/>
    <property type="evidence" value="ECO:0007669"/>
    <property type="project" value="InterPro"/>
</dbReference>
<evidence type="ECO:0000313" key="4">
    <source>
        <dbReference type="EMBL" id="PFX30527.1"/>
    </source>
</evidence>
<dbReference type="SMART" id="SM01300">
    <property type="entry name" value="PEHE"/>
    <property type="match status" value="1"/>
</dbReference>
<dbReference type="Pfam" id="PF15275">
    <property type="entry name" value="PEHE"/>
    <property type="match status" value="1"/>
</dbReference>
<feature type="compositionally biased region" description="Low complexity" evidence="2">
    <location>
        <begin position="278"/>
        <end position="295"/>
    </location>
</feature>
<dbReference type="InterPro" id="IPR026711">
    <property type="entry name" value="Msl-1"/>
</dbReference>
<sequence>MKRNSFRAVFERTWTKICQMVMTTDLPCTGNMDQNQTKTDAPFLGNKLAAGPASSRAERQFTRVLRSKSSTAVKNSNSSSDTQKEQPQPSTDVPLNKPPEPEMACDGSNHKTDAFGQVTQLRQLLLLHLELIQQQQEELQRKDREINQLKLDKEQLESRMHRLERRMAVKKRRDVNEGYEEALEEKDVKQVTPKCRRLSVEQMMRAKRVPATAPVTMTSHMCEDLSYDTHIRTEKLYLHGYSADLPYKAIESSASDRIQNHVQVPTWQINEIAAVRTGNSKSVKSAGSSSSAENNESTDDDVFTKRHMKHELEERRRKRWDIQHMRAMQAHQNLEKKNRDREEARLKGKRSGCKDEDCKNIESFLPPAEDVMAVEVSDTVPVVAFGFPVPLFQEREFEIPWFSLDKRELLERKGKVRPGRSRGKPRGRRKGY</sequence>
<dbReference type="PANTHER" id="PTHR21656:SF2">
    <property type="entry name" value="MALE-SPECIFIC LETHAL 1 HOMOLOG"/>
    <property type="match status" value="1"/>
</dbReference>
<dbReference type="EMBL" id="LSMT01000049">
    <property type="protein sequence ID" value="PFX30527.1"/>
    <property type="molecule type" value="Genomic_DNA"/>
</dbReference>
<protein>
    <submittedName>
        <fullName evidence="4">Male-specific lethal 1-like 1</fullName>
    </submittedName>
</protein>
<dbReference type="STRING" id="50429.A0A2B4SPV3"/>
<dbReference type="OrthoDB" id="6022555at2759"/>
<organism evidence="4 5">
    <name type="scientific">Stylophora pistillata</name>
    <name type="common">Smooth cauliflower coral</name>
    <dbReference type="NCBI Taxonomy" id="50429"/>
    <lineage>
        <taxon>Eukaryota</taxon>
        <taxon>Metazoa</taxon>
        <taxon>Cnidaria</taxon>
        <taxon>Anthozoa</taxon>
        <taxon>Hexacorallia</taxon>
        <taxon>Scleractinia</taxon>
        <taxon>Astrocoeniina</taxon>
        <taxon>Pocilloporidae</taxon>
        <taxon>Stylophora</taxon>
    </lineage>
</organism>
<evidence type="ECO:0000256" key="1">
    <source>
        <dbReference type="SAM" id="Coils"/>
    </source>
</evidence>
<dbReference type="Gene3D" id="1.20.5.170">
    <property type="match status" value="1"/>
</dbReference>
<keyword evidence="5" id="KW-1185">Reference proteome</keyword>
<name>A0A2B4SPV3_STYPI</name>
<evidence type="ECO:0000259" key="3">
    <source>
        <dbReference type="PROSITE" id="PS52052"/>
    </source>
</evidence>
<feature type="region of interest" description="Disordered" evidence="2">
    <location>
        <begin position="412"/>
        <end position="432"/>
    </location>
</feature>
<dbReference type="Gene3D" id="6.10.250.2000">
    <property type="match status" value="1"/>
</dbReference>
<feature type="region of interest" description="Disordered" evidence="2">
    <location>
        <begin position="278"/>
        <end position="310"/>
    </location>
</feature>
<feature type="region of interest" description="Disordered" evidence="2">
    <location>
        <begin position="28"/>
        <end position="108"/>
    </location>
</feature>
<evidence type="ECO:0000256" key="2">
    <source>
        <dbReference type="SAM" id="MobiDB-lite"/>
    </source>
</evidence>